<dbReference type="Proteomes" id="UP000828390">
    <property type="component" value="Unassembled WGS sequence"/>
</dbReference>
<comment type="caution">
    <text evidence="3">The sequence shown here is derived from an EMBL/GenBank/DDBJ whole genome shotgun (WGS) entry which is preliminary data.</text>
</comment>
<dbReference type="PANTHER" id="PTHR15907">
    <property type="entry name" value="DUF614 FAMILY PROTEIN-RELATED"/>
    <property type="match status" value="1"/>
</dbReference>
<feature type="region of interest" description="Disordered" evidence="2">
    <location>
        <begin position="16"/>
        <end position="45"/>
    </location>
</feature>
<sequence length="163" mass="18085">MLNNCDETEMDRLELPPVDVSPRGVVTRQPSSARGSRSSVGPFTPRERSRLTLKTAARGHRDWTTGLSDCNREHAFTKLYTCLCPCLRLWDLLERLGESGAAALIPCAWPLIRVKVRGLGGIQGTMLGDCCACVFCTGCSICQTSREIDQMIVQPEQYIRPLQ</sequence>
<name>A0A9D4DB11_DREPO</name>
<evidence type="ECO:0000313" key="3">
    <source>
        <dbReference type="EMBL" id="KAH3746342.1"/>
    </source>
</evidence>
<reference evidence="3" key="2">
    <citation type="submission" date="2020-11" db="EMBL/GenBank/DDBJ databases">
        <authorList>
            <person name="McCartney M.A."/>
            <person name="Auch B."/>
            <person name="Kono T."/>
            <person name="Mallez S."/>
            <person name="Becker A."/>
            <person name="Gohl D.M."/>
            <person name="Silverstein K.A.T."/>
            <person name="Koren S."/>
            <person name="Bechman K.B."/>
            <person name="Herman A."/>
            <person name="Abrahante J.E."/>
            <person name="Garbe J."/>
        </authorList>
    </citation>
    <scope>NUCLEOTIDE SEQUENCE</scope>
    <source>
        <strain evidence="3">Duluth1</strain>
        <tissue evidence="3">Whole animal</tissue>
    </source>
</reference>
<dbReference type="NCBIfam" id="TIGR01571">
    <property type="entry name" value="A_thal_Cys_rich"/>
    <property type="match status" value="1"/>
</dbReference>
<dbReference type="Pfam" id="PF04749">
    <property type="entry name" value="PLAC8"/>
    <property type="match status" value="1"/>
</dbReference>
<protein>
    <recommendedName>
        <fullName evidence="5">Cornifelin</fullName>
    </recommendedName>
</protein>
<dbReference type="InterPro" id="IPR006461">
    <property type="entry name" value="PLAC_motif_containing"/>
</dbReference>
<dbReference type="AlphaFoldDB" id="A0A9D4DB11"/>
<reference evidence="3" key="1">
    <citation type="journal article" date="2019" name="bioRxiv">
        <title>The Genome of the Zebra Mussel, Dreissena polymorpha: A Resource for Invasive Species Research.</title>
        <authorList>
            <person name="McCartney M.A."/>
            <person name="Auch B."/>
            <person name="Kono T."/>
            <person name="Mallez S."/>
            <person name="Zhang Y."/>
            <person name="Obille A."/>
            <person name="Becker A."/>
            <person name="Abrahante J.E."/>
            <person name="Garbe J."/>
            <person name="Badalamenti J.P."/>
            <person name="Herman A."/>
            <person name="Mangelson H."/>
            <person name="Liachko I."/>
            <person name="Sullivan S."/>
            <person name="Sone E.D."/>
            <person name="Koren S."/>
            <person name="Silverstein K.A.T."/>
            <person name="Beckman K.B."/>
            <person name="Gohl D.M."/>
        </authorList>
    </citation>
    <scope>NUCLEOTIDE SEQUENCE</scope>
    <source>
        <strain evidence="3">Duluth1</strain>
        <tissue evidence="3">Whole animal</tissue>
    </source>
</reference>
<feature type="compositionally biased region" description="Polar residues" evidence="2">
    <location>
        <begin position="28"/>
        <end position="41"/>
    </location>
</feature>
<gene>
    <name evidence="3" type="ORF">DPMN_180749</name>
</gene>
<keyword evidence="4" id="KW-1185">Reference proteome</keyword>
<comment type="similarity">
    <text evidence="1">Belongs to the cornifelin family.</text>
</comment>
<evidence type="ECO:0008006" key="5">
    <source>
        <dbReference type="Google" id="ProtNLM"/>
    </source>
</evidence>
<proteinExistence type="inferred from homology"/>
<organism evidence="3 4">
    <name type="scientific">Dreissena polymorpha</name>
    <name type="common">Zebra mussel</name>
    <name type="synonym">Mytilus polymorpha</name>
    <dbReference type="NCBI Taxonomy" id="45954"/>
    <lineage>
        <taxon>Eukaryota</taxon>
        <taxon>Metazoa</taxon>
        <taxon>Spiralia</taxon>
        <taxon>Lophotrochozoa</taxon>
        <taxon>Mollusca</taxon>
        <taxon>Bivalvia</taxon>
        <taxon>Autobranchia</taxon>
        <taxon>Heteroconchia</taxon>
        <taxon>Euheterodonta</taxon>
        <taxon>Imparidentia</taxon>
        <taxon>Neoheterodontei</taxon>
        <taxon>Myida</taxon>
        <taxon>Dreissenoidea</taxon>
        <taxon>Dreissenidae</taxon>
        <taxon>Dreissena</taxon>
    </lineage>
</organism>
<evidence type="ECO:0000256" key="2">
    <source>
        <dbReference type="SAM" id="MobiDB-lite"/>
    </source>
</evidence>
<evidence type="ECO:0000313" key="4">
    <source>
        <dbReference type="Proteomes" id="UP000828390"/>
    </source>
</evidence>
<accession>A0A9D4DB11</accession>
<dbReference type="OrthoDB" id="1045822at2759"/>
<dbReference type="EMBL" id="JAIWYP010000010">
    <property type="protein sequence ID" value="KAH3746342.1"/>
    <property type="molecule type" value="Genomic_DNA"/>
</dbReference>
<evidence type="ECO:0000256" key="1">
    <source>
        <dbReference type="ARBA" id="ARBA00009024"/>
    </source>
</evidence>